<dbReference type="EMBL" id="CAQQ02107554">
    <property type="status" value="NOT_ANNOTATED_CDS"/>
    <property type="molecule type" value="Genomic_DNA"/>
</dbReference>
<dbReference type="PROSITE" id="PS50081">
    <property type="entry name" value="ZF_DAG_PE_2"/>
    <property type="match status" value="1"/>
</dbReference>
<evidence type="ECO:0000256" key="2">
    <source>
        <dbReference type="ARBA" id="ARBA00022833"/>
    </source>
</evidence>
<dbReference type="CDD" id="cd00029">
    <property type="entry name" value="C1"/>
    <property type="match status" value="1"/>
</dbReference>
<dbReference type="EnsemblMetazoa" id="MESCA002944-RA">
    <property type="protein sequence ID" value="MESCA002944-PA"/>
    <property type="gene ID" value="MESCA002944"/>
</dbReference>
<protein>
    <recommendedName>
        <fullName evidence="8">Phorbol-ester/DAG-type domain-containing protein</fullName>
    </recommendedName>
</protein>
<feature type="coiled-coil region" evidence="3">
    <location>
        <begin position="716"/>
        <end position="743"/>
    </location>
</feature>
<feature type="domain" description="Phorbol-ester/DAG-type" evidence="4">
    <location>
        <begin position="775"/>
        <end position="827"/>
    </location>
</feature>
<evidence type="ECO:0000313" key="7">
    <source>
        <dbReference type="Proteomes" id="UP000015102"/>
    </source>
</evidence>
<keyword evidence="3" id="KW-0175">Coiled coil</keyword>
<evidence type="ECO:0000313" key="6">
    <source>
        <dbReference type="EnsemblMetazoa" id="MESCA002944-PA"/>
    </source>
</evidence>
<feature type="coiled-coil region" evidence="3">
    <location>
        <begin position="11"/>
        <end position="97"/>
    </location>
</feature>
<reference evidence="7" key="1">
    <citation type="submission" date="2013-02" db="EMBL/GenBank/DDBJ databases">
        <authorList>
            <person name="Hughes D."/>
        </authorList>
    </citation>
    <scope>NUCLEOTIDE SEQUENCE</scope>
    <source>
        <strain>Durham</strain>
        <strain evidence="7">NC isolate 2 -- Noor lab</strain>
    </source>
</reference>
<dbReference type="OMA" id="YQRVREM"/>
<dbReference type="EMBL" id="CAQQ02107552">
    <property type="status" value="NOT_ANNOTATED_CDS"/>
    <property type="molecule type" value="Genomic_DNA"/>
</dbReference>
<dbReference type="PANTHER" id="PTHR23161:SF2">
    <property type="entry name" value="PROTEIN CIP2A"/>
    <property type="match status" value="1"/>
</dbReference>
<feature type="coiled-coil region" evidence="3">
    <location>
        <begin position="248"/>
        <end position="643"/>
    </location>
</feature>
<dbReference type="InterPro" id="IPR042510">
    <property type="entry name" value="CIP2A"/>
</dbReference>
<dbReference type="HOGENOM" id="CLU_268884_0_0_1"/>
<dbReference type="Pfam" id="PF00780">
    <property type="entry name" value="CNH"/>
    <property type="match status" value="1"/>
</dbReference>
<proteinExistence type="predicted"/>
<feature type="coiled-coil region" evidence="3">
    <location>
        <begin position="124"/>
        <end position="215"/>
    </location>
</feature>
<evidence type="ECO:0008006" key="8">
    <source>
        <dbReference type="Google" id="ProtNLM"/>
    </source>
</evidence>
<dbReference type="GO" id="GO:0046872">
    <property type="term" value="F:metal ion binding"/>
    <property type="evidence" value="ECO:0007669"/>
    <property type="project" value="UniProtKB-KW"/>
</dbReference>
<dbReference type="InterPro" id="IPR002219">
    <property type="entry name" value="PKC_DAG/PE"/>
</dbReference>
<dbReference type="InterPro" id="IPR046349">
    <property type="entry name" value="C1-like_sf"/>
</dbReference>
<feature type="domain" description="CNH" evidence="5">
    <location>
        <begin position="867"/>
        <end position="1141"/>
    </location>
</feature>
<dbReference type="AlphaFoldDB" id="T1GHN6"/>
<dbReference type="STRING" id="36166.T1GHN6"/>
<dbReference type="Proteomes" id="UP000015102">
    <property type="component" value="Unassembled WGS sequence"/>
</dbReference>
<evidence type="ECO:0000256" key="1">
    <source>
        <dbReference type="ARBA" id="ARBA00022723"/>
    </source>
</evidence>
<reference evidence="6" key="2">
    <citation type="submission" date="2015-06" db="UniProtKB">
        <authorList>
            <consortium name="EnsemblMetazoa"/>
        </authorList>
    </citation>
    <scope>IDENTIFICATION</scope>
</reference>
<accession>T1GHN6</accession>
<keyword evidence="2" id="KW-0862">Zinc</keyword>
<dbReference type="SMART" id="SM00036">
    <property type="entry name" value="CNH"/>
    <property type="match status" value="1"/>
</dbReference>
<organism evidence="6 7">
    <name type="scientific">Megaselia scalaris</name>
    <name type="common">Humpbacked fly</name>
    <name type="synonym">Phora scalaris</name>
    <dbReference type="NCBI Taxonomy" id="36166"/>
    <lineage>
        <taxon>Eukaryota</taxon>
        <taxon>Metazoa</taxon>
        <taxon>Ecdysozoa</taxon>
        <taxon>Arthropoda</taxon>
        <taxon>Hexapoda</taxon>
        <taxon>Insecta</taxon>
        <taxon>Pterygota</taxon>
        <taxon>Neoptera</taxon>
        <taxon>Endopterygota</taxon>
        <taxon>Diptera</taxon>
        <taxon>Brachycera</taxon>
        <taxon>Muscomorpha</taxon>
        <taxon>Platypezoidea</taxon>
        <taxon>Phoridae</taxon>
        <taxon>Megaseliini</taxon>
        <taxon>Megaselia</taxon>
    </lineage>
</organism>
<evidence type="ECO:0000259" key="5">
    <source>
        <dbReference type="PROSITE" id="PS50219"/>
    </source>
</evidence>
<dbReference type="EMBL" id="CAQQ02107551">
    <property type="status" value="NOT_ANNOTATED_CDS"/>
    <property type="molecule type" value="Genomic_DNA"/>
</dbReference>
<sequence>MFIGYDCDIRIERLLNKIKELQKNIHQTTIEITTLQTSLLKAEQKAQQMDSQSKILVDAKIELEKMKNLLKEKSIELATAKTEVKTLKSSLKIEEEMRLKNEKKITETLAATFKKWEKTKSASDQDYENKLTQKKNEISSINQKLEARENELATRVDECQHLQNKIESYKEMLKQIKDKAMTDKEQFEKNKNELIDSYEKKMIEIRQKLRLEKDSKCRLTMELTSVQSELRDSISSTTSDKEVNDRNVRELRARLNKEIERNNILRNENTSIENKCESLNEENEKLRQELHALSSPYITAHGSLSDLQVIEEQLRSDLAIAKENEDEQRKRASELEKLVGKLEGMLSKFSEQPKSVGDMLEKQNEKLEDKLAAAREQIIVEKQSARTAYMTSYKTEKELEKIKKELEESQQDHNRTKRRMELTEEKIKKVQNEKEQVERNLLDAKKVVLQKEQQIEELKSEINSLKRDVIDKMSTVHKLEENIADLSQKLLQAQRKTETVNMENKRLQKQIKDELSKASFSSDKAEELQTQLKSLSINYDRLKYACEITDSQLTEIEEMLENEQKQHKEKSDKLNKIYKILREKDDIILNLKNESMKLAEEKNVAEMKANNVQLEVDDVRQALEETQKKIINQQQQLIEQSNSLYEVQEKLELFANDSNSMQIMNENLFKEINILKEENTRILTDLYLSKEECLKTSTELKDAIQRINVNPSSILYRTLEEELKREQKKNKVLQDKLDKFERLQYIEKLPIKRIPSKNSVSSAEEAKSPERETQSHRFELTLDAIQGTDLCVVCDKPITSGLAHWKCKECFSKVHRLCRSNLKDNKCIVEPIQELFTPLDDLDFEIAQEPSSDKEYKGDLVLKLEESFGINCVYEVNSKIILLGGSAGLTAFHMDTRNFVTIGGLENVSRICTHHEFSNSIIIANGGERLFQCDLRHLNSRSQSNACTKPKLDTNPLSAKTGACHAIAATTARVVILKFDWEKEYKFRLVKALNLRISSILCTELTAIVSGDKFYEIDLDGDRDSCRDNFTDSYRYEELTDTLTHIRNYEPMAAFKISEEELLLCFMEGGIFLDRYGSKSRPYEVNWQFTPTGFMFQAPLLYVSHYNHVQIIRIHRSYSNDLNTQSYLKEFEGGAAGDGEDVDEHRMKRVLLDFERPKLLASREKLNVYLTSTNKQTDGQELYVLDGLTAFKQNTDYLSMETLSSEATCLTGSIDNFEN</sequence>
<dbReference type="PROSITE" id="PS50219">
    <property type="entry name" value="CNH"/>
    <property type="match status" value="1"/>
</dbReference>
<dbReference type="SUPFAM" id="SSF57889">
    <property type="entry name" value="Cysteine-rich domain"/>
    <property type="match status" value="1"/>
</dbReference>
<dbReference type="PANTHER" id="PTHR23161">
    <property type="entry name" value="PROTEIN CIP2A"/>
    <property type="match status" value="1"/>
</dbReference>
<keyword evidence="1" id="KW-0479">Metal-binding</keyword>
<dbReference type="EMBL" id="CAQQ02107553">
    <property type="status" value="NOT_ANNOTATED_CDS"/>
    <property type="molecule type" value="Genomic_DNA"/>
</dbReference>
<name>T1GHN6_MEGSC</name>
<evidence type="ECO:0000256" key="3">
    <source>
        <dbReference type="SAM" id="Coils"/>
    </source>
</evidence>
<keyword evidence="7" id="KW-1185">Reference proteome</keyword>
<evidence type="ECO:0000259" key="4">
    <source>
        <dbReference type="PROSITE" id="PS50081"/>
    </source>
</evidence>
<dbReference type="InterPro" id="IPR001180">
    <property type="entry name" value="CNH_dom"/>
</dbReference>